<dbReference type="AlphaFoldDB" id="F4Q032"/>
<reference evidence="3" key="1">
    <citation type="journal article" date="2011" name="Genome Res.">
        <title>Phylogeny-wide analysis of social amoeba genomes highlights ancient origins for complex intercellular communication.</title>
        <authorList>
            <person name="Heidel A.J."/>
            <person name="Lawal H.M."/>
            <person name="Felder M."/>
            <person name="Schilde C."/>
            <person name="Helps N.R."/>
            <person name="Tunggal B."/>
            <person name="Rivero F."/>
            <person name="John U."/>
            <person name="Schleicher M."/>
            <person name="Eichinger L."/>
            <person name="Platzer M."/>
            <person name="Noegel A.A."/>
            <person name="Schaap P."/>
            <person name="Gloeckner G."/>
        </authorList>
    </citation>
    <scope>NUCLEOTIDE SEQUENCE [LARGE SCALE GENOMIC DNA]</scope>
    <source>
        <strain evidence="3">SH3</strain>
    </source>
</reference>
<evidence type="ECO:0000256" key="1">
    <source>
        <dbReference type="SAM" id="MobiDB-lite"/>
    </source>
</evidence>
<gene>
    <name evidence="2" type="ORF">DFA_02686</name>
</gene>
<dbReference type="RefSeq" id="XP_004357408.1">
    <property type="nucleotide sequence ID" value="XM_004357352.1"/>
</dbReference>
<evidence type="ECO:0000313" key="3">
    <source>
        <dbReference type="Proteomes" id="UP000007797"/>
    </source>
</evidence>
<feature type="region of interest" description="Disordered" evidence="1">
    <location>
        <begin position="300"/>
        <end position="350"/>
    </location>
</feature>
<protein>
    <submittedName>
        <fullName evidence="2">Uncharacterized protein</fullName>
    </submittedName>
</protein>
<dbReference type="EMBL" id="GL883017">
    <property type="protein sequence ID" value="EGG18946.1"/>
    <property type="molecule type" value="Genomic_DNA"/>
</dbReference>
<evidence type="ECO:0000313" key="2">
    <source>
        <dbReference type="EMBL" id="EGG18946.1"/>
    </source>
</evidence>
<organism evidence="2 3">
    <name type="scientific">Cavenderia fasciculata</name>
    <name type="common">Slime mold</name>
    <name type="synonym">Dictyostelium fasciculatum</name>
    <dbReference type="NCBI Taxonomy" id="261658"/>
    <lineage>
        <taxon>Eukaryota</taxon>
        <taxon>Amoebozoa</taxon>
        <taxon>Evosea</taxon>
        <taxon>Eumycetozoa</taxon>
        <taxon>Dictyostelia</taxon>
        <taxon>Acytosteliales</taxon>
        <taxon>Cavenderiaceae</taxon>
        <taxon>Cavenderia</taxon>
    </lineage>
</organism>
<dbReference type="KEGG" id="dfa:DFA_02686"/>
<name>F4Q032_CACFS</name>
<proteinExistence type="predicted"/>
<feature type="compositionally biased region" description="Low complexity" evidence="1">
    <location>
        <begin position="300"/>
        <end position="320"/>
    </location>
</feature>
<accession>F4Q032</accession>
<sequence>MNNYNHHNHNNDAMNISDIKFGGVHIRILMEIEITYGKQCEKKFDENGMEHTNEPKRIKRDKKVHVHIIKQKQVFLLRISNGFIEKSDNNSILNLVVMVILEVISQKTHTIDYIYVSDHEFYDQFQDKKDFKFLSDSPHQVEDLMRYIGINLNLHPKETIEVNPIVGFKKLSVGKYKRNLPLQFIEIQDSDGIICSNIVYKNNDSVYLIGSSPFKPFNALSRIIELAESLSTNYPLITHRFEFGYNTTASTIFATNLKNLLEKGCSTQFDVIRSYFIYIHSTVLGIQAQGLEFDEDIEMSTSTTSTSTTSTSTSSTSTNSKRIIDDEEEQEPLDINRSNKKTKRSSKPKN</sequence>
<keyword evidence="3" id="KW-1185">Reference proteome</keyword>
<dbReference type="Proteomes" id="UP000007797">
    <property type="component" value="Unassembled WGS sequence"/>
</dbReference>
<feature type="compositionally biased region" description="Basic residues" evidence="1">
    <location>
        <begin position="338"/>
        <end position="350"/>
    </location>
</feature>
<dbReference type="GeneID" id="14870915"/>